<keyword evidence="2 5" id="KW-0812">Transmembrane</keyword>
<dbReference type="GO" id="GO:0140359">
    <property type="term" value="F:ABC-type transporter activity"/>
    <property type="evidence" value="ECO:0007669"/>
    <property type="project" value="InterPro"/>
</dbReference>
<dbReference type="GO" id="GO:0006635">
    <property type="term" value="P:fatty acid beta-oxidation"/>
    <property type="evidence" value="ECO:0007669"/>
    <property type="project" value="TreeGrafter"/>
</dbReference>
<evidence type="ECO:0000256" key="2">
    <source>
        <dbReference type="ARBA" id="ARBA00022692"/>
    </source>
</evidence>
<dbReference type="GO" id="GO:0015910">
    <property type="term" value="P:long-chain fatty acid import into peroxisome"/>
    <property type="evidence" value="ECO:0007669"/>
    <property type="project" value="TreeGrafter"/>
</dbReference>
<evidence type="ECO:0000313" key="7">
    <source>
        <dbReference type="EMBL" id="CAD7664889.1"/>
    </source>
</evidence>
<evidence type="ECO:0000256" key="3">
    <source>
        <dbReference type="ARBA" id="ARBA00022989"/>
    </source>
</evidence>
<evidence type="ECO:0000256" key="1">
    <source>
        <dbReference type="ARBA" id="ARBA00022448"/>
    </source>
</evidence>
<dbReference type="PANTHER" id="PTHR11384">
    <property type="entry name" value="ATP-BINDING CASSETTE, SUB-FAMILY D MEMBER"/>
    <property type="match status" value="1"/>
</dbReference>
<protein>
    <recommendedName>
        <fullName evidence="6">ABC transmembrane type-1 domain-containing protein</fullName>
    </recommendedName>
</protein>
<keyword evidence="8" id="KW-1185">Reference proteome</keyword>
<dbReference type="OrthoDB" id="422637at2759"/>
<accession>A0A7R9MSA6</accession>
<evidence type="ECO:0000259" key="6">
    <source>
        <dbReference type="Pfam" id="PF06472"/>
    </source>
</evidence>
<keyword evidence="4 5" id="KW-0472">Membrane</keyword>
<proteinExistence type="predicted"/>
<evidence type="ECO:0000256" key="5">
    <source>
        <dbReference type="SAM" id="Phobius"/>
    </source>
</evidence>
<feature type="domain" description="ABC transmembrane type-1" evidence="6">
    <location>
        <begin position="3"/>
        <end position="112"/>
    </location>
</feature>
<gene>
    <name evidence="7" type="ORF">ONB1V03_LOCUS21447</name>
</gene>
<reference evidence="7" key="1">
    <citation type="submission" date="2020-11" db="EMBL/GenBank/DDBJ databases">
        <authorList>
            <person name="Tran Van P."/>
        </authorList>
    </citation>
    <scope>NUCLEOTIDE SEQUENCE</scope>
</reference>
<dbReference type="EMBL" id="CAJPVJ010041767">
    <property type="protein sequence ID" value="CAG2182026.1"/>
    <property type="molecule type" value="Genomic_DNA"/>
</dbReference>
<dbReference type="GO" id="GO:0005524">
    <property type="term" value="F:ATP binding"/>
    <property type="evidence" value="ECO:0007669"/>
    <property type="project" value="InterPro"/>
</dbReference>
<dbReference type="InterPro" id="IPR050835">
    <property type="entry name" value="ABC_transporter_sub-D"/>
</dbReference>
<feature type="transmembrane region" description="Helical" evidence="5">
    <location>
        <begin position="50"/>
        <end position="72"/>
    </location>
</feature>
<evidence type="ECO:0000313" key="8">
    <source>
        <dbReference type="Proteomes" id="UP000728032"/>
    </source>
</evidence>
<sequence length="121" mass="13587">LNVLNNEVQNIDQLLTNDVEKFCTTIVDVYSNVSKPILDIVILVQRLSSVYTGISTPGAMVAYLLVAGPILANARRPMTKLTVVETQLEGQLRYVHNRIISNCEEIAFYQGNYRCFNLPIL</sequence>
<dbReference type="GO" id="GO:0005778">
    <property type="term" value="C:peroxisomal membrane"/>
    <property type="evidence" value="ECO:0007669"/>
    <property type="project" value="TreeGrafter"/>
</dbReference>
<keyword evidence="3 5" id="KW-1133">Transmembrane helix</keyword>
<organism evidence="7">
    <name type="scientific">Oppiella nova</name>
    <dbReference type="NCBI Taxonomy" id="334625"/>
    <lineage>
        <taxon>Eukaryota</taxon>
        <taxon>Metazoa</taxon>
        <taxon>Ecdysozoa</taxon>
        <taxon>Arthropoda</taxon>
        <taxon>Chelicerata</taxon>
        <taxon>Arachnida</taxon>
        <taxon>Acari</taxon>
        <taxon>Acariformes</taxon>
        <taxon>Sarcoptiformes</taxon>
        <taxon>Oribatida</taxon>
        <taxon>Brachypylina</taxon>
        <taxon>Oppioidea</taxon>
        <taxon>Oppiidae</taxon>
        <taxon>Oppiella</taxon>
    </lineage>
</organism>
<dbReference type="EMBL" id="OC956592">
    <property type="protein sequence ID" value="CAD7664889.1"/>
    <property type="molecule type" value="Genomic_DNA"/>
</dbReference>
<keyword evidence="1" id="KW-0813">Transport</keyword>
<dbReference type="GO" id="GO:0042760">
    <property type="term" value="P:very long-chain fatty acid catabolic process"/>
    <property type="evidence" value="ECO:0007669"/>
    <property type="project" value="TreeGrafter"/>
</dbReference>
<dbReference type="GO" id="GO:0005324">
    <property type="term" value="F:long-chain fatty acid transmembrane transporter activity"/>
    <property type="evidence" value="ECO:0007669"/>
    <property type="project" value="TreeGrafter"/>
</dbReference>
<feature type="non-terminal residue" evidence="7">
    <location>
        <position position="1"/>
    </location>
</feature>
<dbReference type="AlphaFoldDB" id="A0A7R9MSA6"/>
<dbReference type="Pfam" id="PF06472">
    <property type="entry name" value="ABC_membrane_2"/>
    <property type="match status" value="1"/>
</dbReference>
<dbReference type="InterPro" id="IPR011527">
    <property type="entry name" value="ABC1_TM_dom"/>
</dbReference>
<dbReference type="PANTHER" id="PTHR11384:SF62">
    <property type="entry name" value="ATP-BINDING CASSETTE SUB-FAMILY D MEMBER 3"/>
    <property type="match status" value="1"/>
</dbReference>
<dbReference type="Proteomes" id="UP000728032">
    <property type="component" value="Unassembled WGS sequence"/>
</dbReference>
<name>A0A7R9MSA6_9ACAR</name>
<evidence type="ECO:0000256" key="4">
    <source>
        <dbReference type="ARBA" id="ARBA00023136"/>
    </source>
</evidence>
<dbReference type="GO" id="GO:0007031">
    <property type="term" value="P:peroxisome organization"/>
    <property type="evidence" value="ECO:0007669"/>
    <property type="project" value="TreeGrafter"/>
</dbReference>